<proteinExistence type="predicted"/>
<comment type="caution">
    <text evidence="1">The sequence shown here is derived from an EMBL/GenBank/DDBJ whole genome shotgun (WGS) entry which is preliminary data.</text>
</comment>
<dbReference type="Pfam" id="PF10009">
    <property type="entry name" value="DUF2252"/>
    <property type="match status" value="1"/>
</dbReference>
<evidence type="ECO:0000313" key="1">
    <source>
        <dbReference type="EMBL" id="PWZ64435.1"/>
    </source>
</evidence>
<name>A0A317YM83_STAPS</name>
<reference evidence="1 2" key="1">
    <citation type="journal article" date="2018" name="Vet. Microbiol.">
        <title>Clonal diversity and geographic distribution of methicillin-resistant Staphylococcus pseudintermedius from Australian animals: Discovery of novel sequence types.</title>
        <authorList>
            <person name="Worthing K.A."/>
            <person name="Abraham S."/>
            <person name="Coombs G.W."/>
            <person name="Pang S."/>
            <person name="Saputra S."/>
            <person name="Jordan D."/>
            <person name="Trott D.J."/>
            <person name="Norris J.M."/>
        </authorList>
    </citation>
    <scope>NUCLEOTIDE SEQUENCE [LARGE SCALE GENOMIC DNA]</scope>
    <source>
        <strain evidence="1 2">ST525 1</strain>
    </source>
</reference>
<dbReference type="InterPro" id="IPR018721">
    <property type="entry name" value="DUF2252"/>
</dbReference>
<accession>A0A317YM83</accession>
<dbReference type="EMBL" id="QEIT01001013">
    <property type="protein sequence ID" value="PWZ64435.1"/>
    <property type="molecule type" value="Genomic_DNA"/>
</dbReference>
<evidence type="ECO:0008006" key="3">
    <source>
        <dbReference type="Google" id="ProtNLM"/>
    </source>
</evidence>
<dbReference type="PANTHER" id="PTHR39441">
    <property type="entry name" value="DUF2252 DOMAIN-CONTAINING PROTEIN"/>
    <property type="match status" value="1"/>
</dbReference>
<dbReference type="RefSeq" id="WP_146699850.1">
    <property type="nucleotide sequence ID" value="NZ_QEIT01001013.1"/>
</dbReference>
<sequence length="100" mass="11195">KHLVRKRGRMRRGAFVFLRATYWRWAERIPDVWAGAMNAAPVLAIGDTHLENFGTWRDVDGRLAWGANDFDDAAVMPWPLDLIRLAASALLAGSTSSEDV</sequence>
<feature type="non-terminal residue" evidence="1">
    <location>
        <position position="100"/>
    </location>
</feature>
<organism evidence="1 2">
    <name type="scientific">Staphylococcus pseudintermedius</name>
    <dbReference type="NCBI Taxonomy" id="283734"/>
    <lineage>
        <taxon>Bacteria</taxon>
        <taxon>Bacillati</taxon>
        <taxon>Bacillota</taxon>
        <taxon>Bacilli</taxon>
        <taxon>Bacillales</taxon>
        <taxon>Staphylococcaceae</taxon>
        <taxon>Staphylococcus</taxon>
        <taxon>Staphylococcus intermedius group</taxon>
    </lineage>
</organism>
<evidence type="ECO:0000313" key="2">
    <source>
        <dbReference type="Proteomes" id="UP000246800"/>
    </source>
</evidence>
<gene>
    <name evidence="1" type="ORF">DD902_17320</name>
</gene>
<feature type="non-terminal residue" evidence="1">
    <location>
        <position position="1"/>
    </location>
</feature>
<dbReference type="Proteomes" id="UP000246800">
    <property type="component" value="Unassembled WGS sequence"/>
</dbReference>
<dbReference type="PANTHER" id="PTHR39441:SF1">
    <property type="entry name" value="DUF2252 DOMAIN-CONTAINING PROTEIN"/>
    <property type="match status" value="1"/>
</dbReference>
<protein>
    <recommendedName>
        <fullName evidence="3">DUF2252 domain-containing protein</fullName>
    </recommendedName>
</protein>
<dbReference type="AlphaFoldDB" id="A0A317YM83"/>